<evidence type="ECO:0000313" key="1">
    <source>
        <dbReference type="EMBL" id="QBZ63303.1"/>
    </source>
</evidence>
<reference evidence="1 2" key="1">
    <citation type="journal article" date="2019" name="Mol. Biol. Evol.">
        <title>Blast fungal genomes show frequent chromosomal changes, gene gains and losses, and effector gene turnover.</title>
        <authorList>
            <person name="Gomez Luciano L.B."/>
            <person name="Jason Tsai I."/>
            <person name="Chuma I."/>
            <person name="Tosa Y."/>
            <person name="Chen Y.H."/>
            <person name="Li J.Y."/>
            <person name="Li M.Y."/>
            <person name="Jade Lu M.Y."/>
            <person name="Nakayashiki H."/>
            <person name="Li W.H."/>
        </authorList>
    </citation>
    <scope>NUCLEOTIDE SEQUENCE [LARGE SCALE GENOMIC DNA]</scope>
    <source>
        <strain evidence="1">MZ5-1-6</strain>
    </source>
</reference>
<proteinExistence type="predicted"/>
<dbReference type="Proteomes" id="UP000294847">
    <property type="component" value="Chromosome 5"/>
</dbReference>
<dbReference type="EMBL" id="CP034208">
    <property type="protein sequence ID" value="QBZ63303.1"/>
    <property type="molecule type" value="Genomic_DNA"/>
</dbReference>
<name>A0A4P7NM77_PYROR</name>
<evidence type="ECO:0000313" key="2">
    <source>
        <dbReference type="Proteomes" id="UP000294847"/>
    </source>
</evidence>
<protein>
    <submittedName>
        <fullName evidence="1">Uncharacterized protein</fullName>
    </submittedName>
</protein>
<gene>
    <name evidence="1" type="ORF">PoMZ_12200</name>
</gene>
<dbReference type="AlphaFoldDB" id="A0A4P7NM77"/>
<accession>A0A4P7NM77</accession>
<sequence>MLPVIRGPAGSGCGIAAMETSRWRQSRPVKCPRGPAGQRCIQIAGAAIFRGYRGAL</sequence>
<organism evidence="1 2">
    <name type="scientific">Pyricularia oryzae</name>
    <name type="common">Rice blast fungus</name>
    <name type="synonym">Magnaporthe oryzae</name>
    <dbReference type="NCBI Taxonomy" id="318829"/>
    <lineage>
        <taxon>Eukaryota</taxon>
        <taxon>Fungi</taxon>
        <taxon>Dikarya</taxon>
        <taxon>Ascomycota</taxon>
        <taxon>Pezizomycotina</taxon>
        <taxon>Sordariomycetes</taxon>
        <taxon>Sordariomycetidae</taxon>
        <taxon>Magnaporthales</taxon>
        <taxon>Pyriculariaceae</taxon>
        <taxon>Pyricularia</taxon>
    </lineage>
</organism>